<feature type="transmembrane region" description="Helical" evidence="1">
    <location>
        <begin position="66"/>
        <end position="83"/>
    </location>
</feature>
<evidence type="ECO:0000256" key="1">
    <source>
        <dbReference type="SAM" id="Phobius"/>
    </source>
</evidence>
<gene>
    <name evidence="2" type="ORF">JDV02_006138</name>
</gene>
<proteinExistence type="predicted"/>
<dbReference type="RefSeq" id="XP_047843482.1">
    <property type="nucleotide sequence ID" value="XM_047987497.1"/>
</dbReference>
<dbReference type="GeneID" id="72068087"/>
<name>A0A9Q8VCG1_9HYPO</name>
<dbReference type="EMBL" id="CP086358">
    <property type="protein sequence ID" value="UNI20001.1"/>
    <property type="molecule type" value="Genomic_DNA"/>
</dbReference>
<protein>
    <recommendedName>
        <fullName evidence="4">Wax synthase domain-containing protein</fullName>
    </recommendedName>
</protein>
<sequence>MADIVLSAAVSCLWIAQTVLSSLCIVFVPKQSYLRYVWIPCSLWIAYQAFRLVQRIPTSPIHYSKAGAHVFVVVAQAANLLVLNPLDRRDLLRAEVFIDSSPVLTQIWSTFGFLIALRGIGTHWQVKNVPAHPKALIRRAKGILPRKAYIIRQGAILTWQYLVLDFVYVHFLQDGSPKSSVHDFQYRGVDLAGWLRRAAAALVTWFLVARLLVDSIYRTATLIAVGLGGAAPDDCPPLFGSMWDAYTLRNFWGYVCYIAQFLFSSPKGDYTSIVLMSAHKSSLFILSSLILTIAYDS</sequence>
<keyword evidence="3" id="KW-1185">Reference proteome</keyword>
<feature type="transmembrane region" description="Helical" evidence="1">
    <location>
        <begin position="191"/>
        <end position="213"/>
    </location>
</feature>
<dbReference type="AlphaFoldDB" id="A0A9Q8VCG1"/>
<dbReference type="KEGG" id="ptkz:JDV02_006138"/>
<reference evidence="2" key="1">
    <citation type="submission" date="2021-11" db="EMBL/GenBank/DDBJ databases">
        <title>Purpureocillium_takamizusanense_genome.</title>
        <authorList>
            <person name="Nguyen N.-H."/>
        </authorList>
    </citation>
    <scope>NUCLEOTIDE SEQUENCE</scope>
    <source>
        <strain evidence="2">PT3</strain>
    </source>
</reference>
<dbReference type="OrthoDB" id="4960116at2759"/>
<keyword evidence="1" id="KW-0472">Membrane</keyword>
<keyword evidence="1" id="KW-1133">Transmembrane helix</keyword>
<evidence type="ECO:0000313" key="3">
    <source>
        <dbReference type="Proteomes" id="UP000829364"/>
    </source>
</evidence>
<evidence type="ECO:0008006" key="4">
    <source>
        <dbReference type="Google" id="ProtNLM"/>
    </source>
</evidence>
<feature type="transmembrane region" description="Helical" evidence="1">
    <location>
        <begin position="149"/>
        <end position="171"/>
    </location>
</feature>
<dbReference type="Proteomes" id="UP000829364">
    <property type="component" value="Chromosome 5"/>
</dbReference>
<keyword evidence="1" id="KW-0812">Transmembrane</keyword>
<accession>A0A9Q8VCG1</accession>
<feature type="transmembrane region" description="Helical" evidence="1">
    <location>
        <begin position="37"/>
        <end position="54"/>
    </location>
</feature>
<organism evidence="2 3">
    <name type="scientific">Purpureocillium takamizusanense</name>
    <dbReference type="NCBI Taxonomy" id="2060973"/>
    <lineage>
        <taxon>Eukaryota</taxon>
        <taxon>Fungi</taxon>
        <taxon>Dikarya</taxon>
        <taxon>Ascomycota</taxon>
        <taxon>Pezizomycotina</taxon>
        <taxon>Sordariomycetes</taxon>
        <taxon>Hypocreomycetidae</taxon>
        <taxon>Hypocreales</taxon>
        <taxon>Ophiocordycipitaceae</taxon>
        <taxon>Purpureocillium</taxon>
    </lineage>
</organism>
<evidence type="ECO:0000313" key="2">
    <source>
        <dbReference type="EMBL" id="UNI20001.1"/>
    </source>
</evidence>